<sequence>MKLFPRTVLFLLILPAFLLTGFSSAEKPIRATWLWQTYQTASQPEQILAFAAEQKVNLLYLKIDTSLRPAYYQSFIKKARAAGIEVHALSGKSSWGLSQNRAEMLDFANWVIRYNQTVDTDAAITGIHFDIEPYTLPEWKTDQAAVIRQWMDNVDAYVNLIQEQQPSLHIGCDIPFWLDKYPLPDDSAVSVTERLISRHGHVTVMAYRDRAEGPNSISALVPEELDFAERLGKQVVIAVETKASNEGDFVTFYEEGRARMEEELSKLHQLFSKRTSFAGVAIHSYEYWTLLKE</sequence>
<name>A0ABY4WAT4_9BACL</name>
<evidence type="ECO:0000313" key="2">
    <source>
        <dbReference type="Proteomes" id="UP001056500"/>
    </source>
</evidence>
<evidence type="ECO:0008006" key="3">
    <source>
        <dbReference type="Google" id="ProtNLM"/>
    </source>
</evidence>
<evidence type="ECO:0000313" key="1">
    <source>
        <dbReference type="EMBL" id="USG64158.1"/>
    </source>
</evidence>
<dbReference type="RefSeq" id="WP_251871274.1">
    <property type="nucleotide sequence ID" value="NZ_CP098755.1"/>
</dbReference>
<dbReference type="EMBL" id="CP098755">
    <property type="protein sequence ID" value="USG64158.1"/>
    <property type="molecule type" value="Genomic_DNA"/>
</dbReference>
<organism evidence="1 2">
    <name type="scientific">Brevibacillus ruminantium</name>
    <dbReference type="NCBI Taxonomy" id="2950604"/>
    <lineage>
        <taxon>Bacteria</taxon>
        <taxon>Bacillati</taxon>
        <taxon>Bacillota</taxon>
        <taxon>Bacilli</taxon>
        <taxon>Bacillales</taxon>
        <taxon>Paenibacillaceae</taxon>
        <taxon>Brevibacillus</taxon>
    </lineage>
</organism>
<dbReference type="Proteomes" id="UP001056500">
    <property type="component" value="Chromosome"/>
</dbReference>
<accession>A0ABY4WAT4</accession>
<keyword evidence="2" id="KW-1185">Reference proteome</keyword>
<protein>
    <recommendedName>
        <fullName evidence="3">Amidase</fullName>
    </recommendedName>
</protein>
<gene>
    <name evidence="1" type="ORF">NDK47_18615</name>
</gene>
<proteinExistence type="predicted"/>
<reference evidence="1" key="1">
    <citation type="submission" date="2022-06" db="EMBL/GenBank/DDBJ databases">
        <title>Genome sequencing of Brevibacillus sp. BB3-R1.</title>
        <authorList>
            <person name="Heo J."/>
            <person name="Lee D."/>
            <person name="Won M."/>
            <person name="Han B.-H."/>
            <person name="Hong S.-B."/>
            <person name="Kwon S.-W."/>
        </authorList>
    </citation>
    <scope>NUCLEOTIDE SEQUENCE</scope>
    <source>
        <strain evidence="1">BB3-R1</strain>
    </source>
</reference>